<evidence type="ECO:0000256" key="6">
    <source>
        <dbReference type="ARBA" id="ARBA00025737"/>
    </source>
</evidence>
<proteinExistence type="inferred from homology"/>
<dbReference type="GO" id="GO:0046872">
    <property type="term" value="F:metal ion binding"/>
    <property type="evidence" value="ECO:0007669"/>
    <property type="project" value="UniProtKB-KW"/>
</dbReference>
<sequence>MRQANWDRVPIEIQSIDAPLSRAAIFLTLTVEAGDGPLAPVRDLLSGLDDLVKSVSFPHLDAKLSCVVAIGSDLWDRLSPRRRPKALAPFQPVIGNPHRAPATPGDLLFHIRAERQDLCFALETLILDRLRGAVAVADEVFGFRYYDARDLLGFIDGTANPTGDKLPASTLVGNEDRHFAGGSHVTVQKYLHDLGVWNAKSTEAQQAVIGRTKADNIELADAPADAQKSHKTLTTITDPDGTEHDILRDNMPFGRPGAGEFGTYFIGYSRDPAVTQKMLERMFIGDPPGLYDKILDASRAVTGARFFAPTAEMLAGVGSEK</sequence>
<dbReference type="OrthoDB" id="9781066at2"/>
<evidence type="ECO:0000313" key="11">
    <source>
        <dbReference type="Proteomes" id="UP000252023"/>
    </source>
</evidence>
<feature type="domain" description="Dyp-type peroxidase N-terminal" evidence="8">
    <location>
        <begin position="15"/>
        <end position="144"/>
    </location>
</feature>
<evidence type="ECO:0000256" key="4">
    <source>
        <dbReference type="ARBA" id="ARBA00023002"/>
    </source>
</evidence>
<keyword evidence="11" id="KW-1185">Reference proteome</keyword>
<evidence type="ECO:0000256" key="1">
    <source>
        <dbReference type="ARBA" id="ARBA00001970"/>
    </source>
</evidence>
<evidence type="ECO:0000256" key="7">
    <source>
        <dbReference type="SAM" id="MobiDB-lite"/>
    </source>
</evidence>
<dbReference type="GO" id="GO:0005829">
    <property type="term" value="C:cytosol"/>
    <property type="evidence" value="ECO:0007669"/>
    <property type="project" value="TreeGrafter"/>
</dbReference>
<dbReference type="SUPFAM" id="SSF54909">
    <property type="entry name" value="Dimeric alpha+beta barrel"/>
    <property type="match status" value="1"/>
</dbReference>
<evidence type="ECO:0000259" key="9">
    <source>
        <dbReference type="Pfam" id="PF20628"/>
    </source>
</evidence>
<dbReference type="Pfam" id="PF04261">
    <property type="entry name" value="Dyp_perox_N"/>
    <property type="match status" value="1"/>
</dbReference>
<protein>
    <submittedName>
        <fullName evidence="10">Dyp-type peroxidase</fullName>
    </submittedName>
</protein>
<keyword evidence="4" id="KW-0560">Oxidoreductase</keyword>
<dbReference type="EMBL" id="CP030918">
    <property type="protein sequence ID" value="AXC50829.1"/>
    <property type="molecule type" value="Genomic_DNA"/>
</dbReference>
<name>A0A344PN74_9RHOB</name>
<dbReference type="InterPro" id="IPR006314">
    <property type="entry name" value="Dyp_peroxidase"/>
</dbReference>
<dbReference type="AlphaFoldDB" id="A0A344PN74"/>
<dbReference type="PANTHER" id="PTHR30521">
    <property type="entry name" value="DEFERROCHELATASE/PEROXIDASE"/>
    <property type="match status" value="1"/>
</dbReference>
<dbReference type="RefSeq" id="WP_114077117.1">
    <property type="nucleotide sequence ID" value="NZ_CP030918.1"/>
</dbReference>
<feature type="region of interest" description="Disordered" evidence="7">
    <location>
        <begin position="222"/>
        <end position="242"/>
    </location>
</feature>
<organism evidence="10 11">
    <name type="scientific">Paracoccus suum</name>
    <dbReference type="NCBI Taxonomy" id="2259340"/>
    <lineage>
        <taxon>Bacteria</taxon>
        <taxon>Pseudomonadati</taxon>
        <taxon>Pseudomonadota</taxon>
        <taxon>Alphaproteobacteria</taxon>
        <taxon>Rhodobacterales</taxon>
        <taxon>Paracoccaceae</taxon>
        <taxon>Paracoccus</taxon>
    </lineage>
</organism>
<dbReference type="GO" id="GO:0004601">
    <property type="term" value="F:peroxidase activity"/>
    <property type="evidence" value="ECO:0007669"/>
    <property type="project" value="UniProtKB-KW"/>
</dbReference>
<evidence type="ECO:0000256" key="5">
    <source>
        <dbReference type="ARBA" id="ARBA00023004"/>
    </source>
</evidence>
<reference evidence="11" key="1">
    <citation type="submission" date="2018-07" db="EMBL/GenBank/DDBJ databases">
        <title>Genome sequencing of Paracoccus sp. SC2-6.</title>
        <authorList>
            <person name="Heo J."/>
            <person name="Kim S.-J."/>
            <person name="Kwon S.-W."/>
        </authorList>
    </citation>
    <scope>NUCLEOTIDE SEQUENCE [LARGE SCALE GENOMIC DNA]</scope>
    <source>
        <strain evidence="11">SC2-6</strain>
    </source>
</reference>
<dbReference type="KEGG" id="pars:DRW48_15115"/>
<dbReference type="InterPro" id="IPR011008">
    <property type="entry name" value="Dimeric_a/b-barrel"/>
</dbReference>
<dbReference type="Pfam" id="PF20628">
    <property type="entry name" value="Dyp_perox_C"/>
    <property type="match status" value="1"/>
</dbReference>
<dbReference type="NCBIfam" id="TIGR01413">
    <property type="entry name" value="Dyp_perox_fam"/>
    <property type="match status" value="1"/>
</dbReference>
<feature type="domain" description="Dyp-type peroxidase C-terminal" evidence="9">
    <location>
        <begin position="147"/>
        <end position="312"/>
    </location>
</feature>
<gene>
    <name evidence="10" type="ORF">DRW48_15115</name>
</gene>
<evidence type="ECO:0000259" key="8">
    <source>
        <dbReference type="Pfam" id="PF04261"/>
    </source>
</evidence>
<keyword evidence="5" id="KW-0408">Iron</keyword>
<accession>A0A344PN74</accession>
<keyword evidence="2 10" id="KW-0575">Peroxidase</keyword>
<keyword evidence="3" id="KW-0479">Metal-binding</keyword>
<comment type="similarity">
    <text evidence="6">Belongs to the DyP-type peroxidase family.</text>
</comment>
<dbReference type="PROSITE" id="PS51404">
    <property type="entry name" value="DYP_PEROXIDASE"/>
    <property type="match status" value="1"/>
</dbReference>
<evidence type="ECO:0000256" key="2">
    <source>
        <dbReference type="ARBA" id="ARBA00022559"/>
    </source>
</evidence>
<dbReference type="PANTHER" id="PTHR30521:SF0">
    <property type="entry name" value="DYP-TYPE PEROXIDASE FAMILY PROTEIN"/>
    <property type="match status" value="1"/>
</dbReference>
<evidence type="ECO:0000313" key="10">
    <source>
        <dbReference type="EMBL" id="AXC50829.1"/>
    </source>
</evidence>
<dbReference type="GO" id="GO:0020037">
    <property type="term" value="F:heme binding"/>
    <property type="evidence" value="ECO:0007669"/>
    <property type="project" value="InterPro"/>
</dbReference>
<dbReference type="Proteomes" id="UP000252023">
    <property type="component" value="Chromosome"/>
</dbReference>
<evidence type="ECO:0000256" key="3">
    <source>
        <dbReference type="ARBA" id="ARBA00022723"/>
    </source>
</evidence>
<comment type="cofactor">
    <cofactor evidence="1">
        <name>heme b</name>
        <dbReference type="ChEBI" id="CHEBI:60344"/>
    </cofactor>
</comment>
<dbReference type="InterPro" id="IPR048328">
    <property type="entry name" value="Dyp_perox_C"/>
</dbReference>
<dbReference type="InterPro" id="IPR048327">
    <property type="entry name" value="Dyp_perox_N"/>
</dbReference>